<reference evidence="2" key="1">
    <citation type="submission" date="2018-02" db="EMBL/GenBank/DDBJ databases">
        <title>Rhizophora mucronata_Transcriptome.</title>
        <authorList>
            <person name="Meera S.P."/>
            <person name="Sreeshan A."/>
            <person name="Augustine A."/>
        </authorList>
    </citation>
    <scope>NUCLEOTIDE SEQUENCE</scope>
    <source>
        <tissue evidence="2">Leaf</tissue>
    </source>
</reference>
<protein>
    <submittedName>
        <fullName evidence="2">Uncharacterized protein</fullName>
    </submittedName>
</protein>
<proteinExistence type="predicted"/>
<sequence length="62" mass="7215">MTQQFTVRYPMQTRMGQKDLEHPSFKQGIHEKSVDDDDSHMAQSHVMFCISLLPKQFKSKCG</sequence>
<feature type="region of interest" description="Disordered" evidence="1">
    <location>
        <begin position="1"/>
        <end position="22"/>
    </location>
</feature>
<evidence type="ECO:0000313" key="2">
    <source>
        <dbReference type="EMBL" id="MBX37217.1"/>
    </source>
</evidence>
<name>A0A2P2N429_RHIMU</name>
<organism evidence="2">
    <name type="scientific">Rhizophora mucronata</name>
    <name type="common">Asiatic mangrove</name>
    <dbReference type="NCBI Taxonomy" id="61149"/>
    <lineage>
        <taxon>Eukaryota</taxon>
        <taxon>Viridiplantae</taxon>
        <taxon>Streptophyta</taxon>
        <taxon>Embryophyta</taxon>
        <taxon>Tracheophyta</taxon>
        <taxon>Spermatophyta</taxon>
        <taxon>Magnoliopsida</taxon>
        <taxon>eudicotyledons</taxon>
        <taxon>Gunneridae</taxon>
        <taxon>Pentapetalae</taxon>
        <taxon>rosids</taxon>
        <taxon>fabids</taxon>
        <taxon>Malpighiales</taxon>
        <taxon>Rhizophoraceae</taxon>
        <taxon>Rhizophora</taxon>
    </lineage>
</organism>
<dbReference type="AlphaFoldDB" id="A0A2P2N429"/>
<evidence type="ECO:0000256" key="1">
    <source>
        <dbReference type="SAM" id="MobiDB-lite"/>
    </source>
</evidence>
<accession>A0A2P2N429</accession>
<dbReference type="EMBL" id="GGEC01056733">
    <property type="protein sequence ID" value="MBX37217.1"/>
    <property type="molecule type" value="Transcribed_RNA"/>
</dbReference>